<feature type="region of interest" description="Disordered" evidence="1">
    <location>
        <begin position="1"/>
        <end position="20"/>
    </location>
</feature>
<protein>
    <recommendedName>
        <fullName evidence="4">Pentatricopeptide repeat-containing protein, chloroplastic</fullName>
    </recommendedName>
</protein>
<feature type="non-terminal residue" evidence="2">
    <location>
        <position position="786"/>
    </location>
</feature>
<gene>
    <name evidence="2" type="ORF">SNEC2469_LOCUS13497</name>
</gene>
<feature type="region of interest" description="Disordered" evidence="1">
    <location>
        <begin position="191"/>
        <end position="226"/>
    </location>
</feature>
<organism evidence="2 3">
    <name type="scientific">Symbiodinium necroappetens</name>
    <dbReference type="NCBI Taxonomy" id="1628268"/>
    <lineage>
        <taxon>Eukaryota</taxon>
        <taxon>Sar</taxon>
        <taxon>Alveolata</taxon>
        <taxon>Dinophyceae</taxon>
        <taxon>Suessiales</taxon>
        <taxon>Symbiodiniaceae</taxon>
        <taxon>Symbiodinium</taxon>
    </lineage>
</organism>
<dbReference type="EMBL" id="CAJNJA010021534">
    <property type="protein sequence ID" value="CAE7477537.1"/>
    <property type="molecule type" value="Genomic_DNA"/>
</dbReference>
<feature type="region of interest" description="Disordered" evidence="1">
    <location>
        <begin position="30"/>
        <end position="135"/>
    </location>
</feature>
<evidence type="ECO:0008006" key="4">
    <source>
        <dbReference type="Google" id="ProtNLM"/>
    </source>
</evidence>
<dbReference type="Proteomes" id="UP000601435">
    <property type="component" value="Unassembled WGS sequence"/>
</dbReference>
<feature type="compositionally biased region" description="Polar residues" evidence="1">
    <location>
        <begin position="82"/>
        <end position="91"/>
    </location>
</feature>
<accession>A0A812SIU1</accession>
<reference evidence="2" key="1">
    <citation type="submission" date="2021-02" db="EMBL/GenBank/DDBJ databases">
        <authorList>
            <person name="Dougan E. K."/>
            <person name="Rhodes N."/>
            <person name="Thang M."/>
            <person name="Chan C."/>
        </authorList>
    </citation>
    <scope>NUCLEOTIDE SEQUENCE</scope>
</reference>
<comment type="caution">
    <text evidence="2">The sequence shown here is derived from an EMBL/GenBank/DDBJ whole genome shotgun (WGS) entry which is preliminary data.</text>
</comment>
<feature type="compositionally biased region" description="Polar residues" evidence="1">
    <location>
        <begin position="34"/>
        <end position="43"/>
    </location>
</feature>
<dbReference type="AlphaFoldDB" id="A0A812SIU1"/>
<dbReference type="Gene3D" id="1.25.40.10">
    <property type="entry name" value="Tetratricopeptide repeat domain"/>
    <property type="match status" value="2"/>
</dbReference>
<sequence length="786" mass="85366">PESTAPSTAPEEPATKQQLPTHLLTAIRDFNKADLQTTQQPESESGVIPPTATGEETVPVRQSKQQLPTHLLTAIRDFNKADLQTTQQPESESGVIPPTATGEETVPVRQSPESFPAEPRSTISVQSKRSNRDSRSFLDDIKAQRFALKAVETTTPLSKPYSWRAKIGKEPSTTGEGLMGALSAGLAKVRKATHGDEEDEDEDDGEFVCGWRQPQGATGSPPGAVRGGPDAFSYNLVIKKTCDGSSWQGALCLLKEMDEQQLVVDMLTYHMVMTAQMNGLHWAECLATLQAMEEAQVDDPGILAYGPAVGACLRTLQWEQALLIGAVLSFAILVFTRGTWLTQAFWQSNACDSLFGPPPDETTCNAALAACARGARWQWALDLLPRSEFERPERPEALGCVLEALQLSAKWHQAMELWALQPKPNVICTSSVLLACSRAQRWPQVAALQEDSAGALMEASQDLHRGVLELAHANIVVALLDALEYRDREAAAFRKTLYEPAKRQLVQLSRAAALPELMAGEAVLRCKLLERQSSLGRFFVHRFCSERFGSPSKAVQAKAAKASRRAMAQAGGIWDERPVAKHILAWVECRLPWLSGSELELLSVLIAWLLAALGSGSSFKGARLGGHRVDHEIRSRSELLPLHARFLTERPVGLKKLVLYLIALGVAWSPVQVGIAFTHAAETAWGWATRTRRPPRPEDLEAGAFPVVSSLLISSSKPFEVIPVVGRRYPDEIFSALRGAGCLAGKPGKPGKIAADVAAVDASPDPASQLLELRCCLPVAERGALA</sequence>
<keyword evidence="3" id="KW-1185">Reference proteome</keyword>
<name>A0A812SIU1_9DINO</name>
<dbReference type="GO" id="GO:0003729">
    <property type="term" value="F:mRNA binding"/>
    <property type="evidence" value="ECO:0007669"/>
    <property type="project" value="TreeGrafter"/>
</dbReference>
<dbReference type="PANTHER" id="PTHR47938:SF35">
    <property type="entry name" value="PENTATRICOPEPTIDE REPEAT-CONTAINING PROTEIN 4, MITOCHONDRIAL-RELATED"/>
    <property type="match status" value="1"/>
</dbReference>
<evidence type="ECO:0000313" key="2">
    <source>
        <dbReference type="EMBL" id="CAE7477537.1"/>
    </source>
</evidence>
<evidence type="ECO:0000313" key="3">
    <source>
        <dbReference type="Proteomes" id="UP000601435"/>
    </source>
</evidence>
<dbReference type="PANTHER" id="PTHR47938">
    <property type="entry name" value="RESPIRATORY COMPLEX I CHAPERONE (CIA84), PUTATIVE (AFU_ORTHOLOGUE AFUA_2G06020)-RELATED"/>
    <property type="match status" value="1"/>
</dbReference>
<proteinExistence type="predicted"/>
<evidence type="ECO:0000256" key="1">
    <source>
        <dbReference type="SAM" id="MobiDB-lite"/>
    </source>
</evidence>
<dbReference type="OrthoDB" id="10402660at2759"/>
<dbReference type="InterPro" id="IPR011990">
    <property type="entry name" value="TPR-like_helical_dom_sf"/>
</dbReference>
<feature type="compositionally biased region" description="Acidic residues" evidence="1">
    <location>
        <begin position="196"/>
        <end position="206"/>
    </location>
</feature>